<feature type="region of interest" description="Disordered" evidence="1">
    <location>
        <begin position="443"/>
        <end position="465"/>
    </location>
</feature>
<dbReference type="Proteomes" id="UP000556084">
    <property type="component" value="Unassembled WGS sequence"/>
</dbReference>
<dbReference type="InterPro" id="IPR036852">
    <property type="entry name" value="Peptidase_S8/S53_dom_sf"/>
</dbReference>
<evidence type="ECO:0000259" key="2">
    <source>
        <dbReference type="Pfam" id="PF00082"/>
    </source>
</evidence>
<dbReference type="InterPro" id="IPR000209">
    <property type="entry name" value="Peptidase_S8/S53_dom"/>
</dbReference>
<dbReference type="EMBL" id="JACHJH010000004">
    <property type="protein sequence ID" value="MBB4894323.1"/>
    <property type="molecule type" value="Genomic_DNA"/>
</dbReference>
<accession>A0A7W7LQ04</accession>
<feature type="region of interest" description="Disordered" evidence="1">
    <location>
        <begin position="115"/>
        <end position="134"/>
    </location>
</feature>
<sequence>MDAICGAGLLPCLPADPELIVIADARAAHAPLPASGWEPPALALFLEEERLTLEPLFGAGSTPVPELSLFHRARGAGRRVDELAARLPALPGIDAAYVKPGALPATLAPGVPRSPAATCPGGRPTPDLSARQGHLAPAPGGVDALWAWALPGGAGDGVGVVDVGGAWRLGHEALGRKLAGVVAGTPVEDAGWRHHGTSVLAVIGGSCGGGSGITGIAPRALIAAASCHGIGTARAVRAAADRLAPGDLLVIGLHRPGPRFGHALRDDQRGCIPLEWWPDDFAAIRHATAKGVVVVSAAGNGAESLDDALYDRHPDGFPFWWRNPLSSTGPCSGAVLVGAGAPPPGTHGRDHGPDRSRLVCSGFGSRVDVQGWGREVTTAGADGDGPGDLLGGGEEDRWYTDVFSGTSAAAAMVAGALASVQGVLKAAGREPLAPGPVRELLRTTGAPQQEAPGRPASQRIGNRPDLRAAVRRLFGATGRGG</sequence>
<evidence type="ECO:0000313" key="3">
    <source>
        <dbReference type="EMBL" id="MBB4894323.1"/>
    </source>
</evidence>
<dbReference type="AlphaFoldDB" id="A0A7W7LQ04"/>
<reference evidence="3 4" key="1">
    <citation type="submission" date="2020-08" db="EMBL/GenBank/DDBJ databases">
        <title>Genomic Encyclopedia of Type Strains, Phase III (KMG-III): the genomes of soil and plant-associated and newly described type strains.</title>
        <authorList>
            <person name="Whitman W."/>
        </authorList>
    </citation>
    <scope>NUCLEOTIDE SEQUENCE [LARGE SCALE GENOMIC DNA]</scope>
    <source>
        <strain evidence="3 4">CECT 3266</strain>
    </source>
</reference>
<comment type="caution">
    <text evidence="3">The sequence shown here is derived from an EMBL/GenBank/DDBJ whole genome shotgun (WGS) entry which is preliminary data.</text>
</comment>
<dbReference type="GO" id="GO:0006508">
    <property type="term" value="P:proteolysis"/>
    <property type="evidence" value="ECO:0007669"/>
    <property type="project" value="InterPro"/>
</dbReference>
<proteinExistence type="predicted"/>
<dbReference type="RefSeq" id="WP_184350118.1">
    <property type="nucleotide sequence ID" value="NZ_JACHJH010000004.1"/>
</dbReference>
<keyword evidence="4" id="KW-1185">Reference proteome</keyword>
<dbReference type="GO" id="GO:0004252">
    <property type="term" value="F:serine-type endopeptidase activity"/>
    <property type="evidence" value="ECO:0007669"/>
    <property type="project" value="InterPro"/>
</dbReference>
<protein>
    <recommendedName>
        <fullName evidence="2">Peptidase S8/S53 domain-containing protein</fullName>
    </recommendedName>
</protein>
<gene>
    <name evidence="3" type="ORF">FHS39_003357</name>
</gene>
<dbReference type="Gene3D" id="3.40.50.200">
    <property type="entry name" value="Peptidase S8/S53 domain"/>
    <property type="match status" value="1"/>
</dbReference>
<name>A0A7W7LQ04_9ACTN</name>
<organism evidence="3 4">
    <name type="scientific">Streptomyces olivoverticillatus</name>
    <dbReference type="NCBI Taxonomy" id="66427"/>
    <lineage>
        <taxon>Bacteria</taxon>
        <taxon>Bacillati</taxon>
        <taxon>Actinomycetota</taxon>
        <taxon>Actinomycetes</taxon>
        <taxon>Kitasatosporales</taxon>
        <taxon>Streptomycetaceae</taxon>
        <taxon>Streptomyces</taxon>
    </lineage>
</organism>
<feature type="domain" description="Peptidase S8/S53" evidence="2">
    <location>
        <begin position="189"/>
        <end position="445"/>
    </location>
</feature>
<dbReference type="SUPFAM" id="SSF52743">
    <property type="entry name" value="Subtilisin-like"/>
    <property type="match status" value="1"/>
</dbReference>
<evidence type="ECO:0000256" key="1">
    <source>
        <dbReference type="SAM" id="MobiDB-lite"/>
    </source>
</evidence>
<dbReference type="Pfam" id="PF00082">
    <property type="entry name" value="Peptidase_S8"/>
    <property type="match status" value="1"/>
</dbReference>
<evidence type="ECO:0000313" key="4">
    <source>
        <dbReference type="Proteomes" id="UP000556084"/>
    </source>
</evidence>